<evidence type="ECO:0000313" key="1">
    <source>
        <dbReference type="EMBL" id="TGD58765.1"/>
    </source>
</evidence>
<dbReference type="Proteomes" id="UP000297407">
    <property type="component" value="Unassembled WGS sequence"/>
</dbReference>
<sequence length="865" mass="99659">MKINRLKYISGSFLILFLVACSTKRNSFVNRNWHAVNTEYNTLYNGDIALEAGINELKTGYKDNFWEILPVERMQVAEEAMLPGQKGKNQNFDRAETKATKAIQKHSMNIEGKEKNMQMDEAHLLLGKSRYYDQRFIPALEAFNYILYKYSDSDKIYEAKVWREKTNLRLENDALAIKNLKKLIKNKDLKPQVFADANATLSQAYINLEQQDSAIAPLKMALGATKFKEERARYHFILGQLYEKANYKDSAYAEFQQIIDMKRKSPRHYVIRAHAQQAQLIDPTTDTVAFLEKYAKLLKDRENRPYLDVLNYQVASFYDKLNQKEQAVKFYNKSLRSPSEDAYLQATTYKNLATIYFDKAKYLTAGQYYDSTLTKLVKKDREYFAIVKKRENLVDVIRYEGIVQHNDSILKLVALSDNDKKAYFDDYILKLKAKDEAKRVLEEKQKEAAEKANAGIKDIEVAPGKAKAIVTNQLPKLTSDDPKNGGAFYFYTPATVAYGKIEFQKRWGKRALKDNWRWSVQSEDIKDNNDQPLAEQGIKKDSAAVSEKYNTEFYVKQLPTSQVVIDSLAKERNFANYQLGVIYKEKFKENKLAVNKFETVLKSTPEERLILPSMYNLYKLYEISDKAKAEAIKSQIISNYPNTRYAQILSGTLSEENIITQTPDEVYKGLYKQFGNQEYAAVLATIEKSLTQFAGDDLIPKYELLKASAIGKLKGVEEYKKAVNYVALTYPNSKEGKQAEDILRMSVPGLEKMALKQDSLAKNWKIIYKAGKRDDVETTKLMEKLNKYIAEKQFDKFSVSYDVYSENENFIVLHGVSSKEFSKYLIDALKEAKDYKITTPANVISSGNYAVIQVKKNYNEFLELK</sequence>
<keyword evidence="2" id="KW-1185">Reference proteome</keyword>
<reference evidence="1 2" key="1">
    <citation type="submission" date="2019-04" db="EMBL/GenBank/DDBJ databases">
        <title>Flavobacterium sp. strain DS2-A Genome sequencing and assembly.</title>
        <authorList>
            <person name="Kim I."/>
        </authorList>
    </citation>
    <scope>NUCLEOTIDE SEQUENCE [LARGE SCALE GENOMIC DNA]</scope>
    <source>
        <strain evidence="1 2">DS2-A</strain>
    </source>
</reference>
<dbReference type="OrthoDB" id="1522549at2"/>
<dbReference type="SUPFAM" id="SSF48452">
    <property type="entry name" value="TPR-like"/>
    <property type="match status" value="2"/>
</dbReference>
<comment type="caution">
    <text evidence="1">The sequence shown here is derived from an EMBL/GenBank/DDBJ whole genome shotgun (WGS) entry which is preliminary data.</text>
</comment>
<dbReference type="EMBL" id="SRLH01000003">
    <property type="protein sequence ID" value="TGD58765.1"/>
    <property type="molecule type" value="Genomic_DNA"/>
</dbReference>
<name>A0A4Z0LBE5_9FLAO</name>
<evidence type="ECO:0000313" key="2">
    <source>
        <dbReference type="Proteomes" id="UP000297407"/>
    </source>
</evidence>
<gene>
    <name evidence="1" type="ORF">E4635_07070</name>
</gene>
<accession>A0A4Z0LBE5</accession>
<dbReference type="InterPro" id="IPR011990">
    <property type="entry name" value="TPR-like_helical_dom_sf"/>
</dbReference>
<organism evidence="1 2">
    <name type="scientific">Flavobacterium humi</name>
    <dbReference type="NCBI Taxonomy" id="2562683"/>
    <lineage>
        <taxon>Bacteria</taxon>
        <taxon>Pseudomonadati</taxon>
        <taxon>Bacteroidota</taxon>
        <taxon>Flavobacteriia</taxon>
        <taxon>Flavobacteriales</taxon>
        <taxon>Flavobacteriaceae</taxon>
        <taxon>Flavobacterium</taxon>
    </lineage>
</organism>
<proteinExistence type="predicted"/>
<protein>
    <submittedName>
        <fullName evidence="1">Gliding motility protein</fullName>
    </submittedName>
</protein>
<dbReference type="AlphaFoldDB" id="A0A4Z0LBE5"/>
<dbReference type="Gene3D" id="1.25.40.10">
    <property type="entry name" value="Tetratricopeptide repeat domain"/>
    <property type="match status" value="3"/>
</dbReference>
<dbReference type="PROSITE" id="PS51257">
    <property type="entry name" value="PROKAR_LIPOPROTEIN"/>
    <property type="match status" value="1"/>
</dbReference>